<feature type="transmembrane region" description="Helical" evidence="4">
    <location>
        <begin position="228"/>
        <end position="249"/>
    </location>
</feature>
<feature type="transmembrane region" description="Helical" evidence="4">
    <location>
        <begin position="200"/>
        <end position="221"/>
    </location>
</feature>
<feature type="transmembrane region" description="Helical" evidence="4">
    <location>
        <begin position="83"/>
        <end position="101"/>
    </location>
</feature>
<keyword evidence="1 4" id="KW-0812">Transmembrane</keyword>
<accession>A0A6A1UJ79</accession>
<dbReference type="GO" id="GO:0016020">
    <property type="term" value="C:membrane"/>
    <property type="evidence" value="ECO:0007669"/>
    <property type="project" value="InterPro"/>
</dbReference>
<keyword evidence="2 4" id="KW-1133">Transmembrane helix</keyword>
<evidence type="ECO:0000313" key="5">
    <source>
        <dbReference type="EMBL" id="KAB1200309.1"/>
    </source>
</evidence>
<dbReference type="GO" id="GO:0022857">
    <property type="term" value="F:transmembrane transporter activity"/>
    <property type="evidence" value="ECO:0007669"/>
    <property type="project" value="InterPro"/>
</dbReference>
<protein>
    <recommendedName>
        <fullName evidence="7">WAT1-related protein</fullName>
    </recommendedName>
</protein>
<keyword evidence="6" id="KW-1185">Reference proteome</keyword>
<sequence>MVVTRAVMWEAVPFTVMVAMEACTIGLTILAKTAITNGMSPFVFVVYTNAIATILLLPYSFMFHCSDRTTILDWRTSSLQAKVIGTLISIMGATMVELYRGPVILPSSVSSYFLQLKQQSFIFSSTTEHWILGGILLAVSSLSVSVWNIIQLGTVTQYPELQVMKAVSFCSFLGTVQCALVSSVLERDLSAWKLKLNMELLLIVSTGVFGGLIRASVHLWCTQSKGPFYVPMFKPFGILFATIFGLSFFTNSLHYGSVIGAIIVGIGYYAVMWAQVREDEAHEDHSAEIVDSLEKRVPLLQEEMQV</sequence>
<dbReference type="EMBL" id="RXIC02000182">
    <property type="protein sequence ID" value="KAB1200309.1"/>
    <property type="molecule type" value="Genomic_DNA"/>
</dbReference>
<feature type="transmembrane region" description="Helical" evidence="4">
    <location>
        <begin position="12"/>
        <end position="35"/>
    </location>
</feature>
<feature type="transmembrane region" description="Helical" evidence="4">
    <location>
        <begin position="130"/>
        <end position="150"/>
    </location>
</feature>
<evidence type="ECO:0008006" key="7">
    <source>
        <dbReference type="Google" id="ProtNLM"/>
    </source>
</evidence>
<feature type="transmembrane region" description="Helical" evidence="4">
    <location>
        <begin position="255"/>
        <end position="274"/>
    </location>
</feature>
<evidence type="ECO:0000256" key="3">
    <source>
        <dbReference type="ARBA" id="ARBA00023136"/>
    </source>
</evidence>
<dbReference type="InterPro" id="IPR030184">
    <property type="entry name" value="WAT1-related"/>
</dbReference>
<reference evidence="5 6" key="1">
    <citation type="journal article" date="2019" name="Plant Biotechnol. J.">
        <title>The red bayberry genome and genetic basis of sex determination.</title>
        <authorList>
            <person name="Jia H.M."/>
            <person name="Jia H.J."/>
            <person name="Cai Q.L."/>
            <person name="Wang Y."/>
            <person name="Zhao H.B."/>
            <person name="Yang W.F."/>
            <person name="Wang G.Y."/>
            <person name="Li Y.H."/>
            <person name="Zhan D.L."/>
            <person name="Shen Y.T."/>
            <person name="Niu Q.F."/>
            <person name="Chang L."/>
            <person name="Qiu J."/>
            <person name="Zhao L."/>
            <person name="Xie H.B."/>
            <person name="Fu W.Y."/>
            <person name="Jin J."/>
            <person name="Li X.W."/>
            <person name="Jiao Y."/>
            <person name="Zhou C.C."/>
            <person name="Tu T."/>
            <person name="Chai C.Y."/>
            <person name="Gao J.L."/>
            <person name="Fan L.J."/>
            <person name="van de Weg E."/>
            <person name="Wang J.Y."/>
            <person name="Gao Z.S."/>
        </authorList>
    </citation>
    <scope>NUCLEOTIDE SEQUENCE [LARGE SCALE GENOMIC DNA]</scope>
    <source>
        <tissue evidence="5">Leaves</tissue>
    </source>
</reference>
<evidence type="ECO:0000256" key="2">
    <source>
        <dbReference type="ARBA" id="ARBA00022989"/>
    </source>
</evidence>
<comment type="caution">
    <text evidence="5">The sequence shown here is derived from an EMBL/GenBank/DDBJ whole genome shotgun (WGS) entry which is preliminary data.</text>
</comment>
<keyword evidence="3 4" id="KW-0472">Membrane</keyword>
<organism evidence="5 6">
    <name type="scientific">Morella rubra</name>
    <name type="common">Chinese bayberry</name>
    <dbReference type="NCBI Taxonomy" id="262757"/>
    <lineage>
        <taxon>Eukaryota</taxon>
        <taxon>Viridiplantae</taxon>
        <taxon>Streptophyta</taxon>
        <taxon>Embryophyta</taxon>
        <taxon>Tracheophyta</taxon>
        <taxon>Spermatophyta</taxon>
        <taxon>Magnoliopsida</taxon>
        <taxon>eudicotyledons</taxon>
        <taxon>Gunneridae</taxon>
        <taxon>Pentapetalae</taxon>
        <taxon>rosids</taxon>
        <taxon>fabids</taxon>
        <taxon>Fagales</taxon>
        <taxon>Myricaceae</taxon>
        <taxon>Morella</taxon>
    </lineage>
</organism>
<dbReference type="OrthoDB" id="1733956at2759"/>
<evidence type="ECO:0000256" key="1">
    <source>
        <dbReference type="ARBA" id="ARBA00022692"/>
    </source>
</evidence>
<evidence type="ECO:0000313" key="6">
    <source>
        <dbReference type="Proteomes" id="UP000516437"/>
    </source>
</evidence>
<feature type="transmembrane region" description="Helical" evidence="4">
    <location>
        <begin position="41"/>
        <end position="62"/>
    </location>
</feature>
<proteinExistence type="predicted"/>
<feature type="transmembrane region" description="Helical" evidence="4">
    <location>
        <begin position="162"/>
        <end position="185"/>
    </location>
</feature>
<dbReference type="Proteomes" id="UP000516437">
    <property type="component" value="Unassembled WGS sequence"/>
</dbReference>
<evidence type="ECO:0000256" key="4">
    <source>
        <dbReference type="SAM" id="Phobius"/>
    </source>
</evidence>
<name>A0A6A1UJ79_9ROSI</name>
<dbReference type="AlphaFoldDB" id="A0A6A1UJ79"/>
<dbReference type="PANTHER" id="PTHR31218">
    <property type="entry name" value="WAT1-RELATED PROTEIN"/>
    <property type="match status" value="1"/>
</dbReference>
<gene>
    <name evidence="5" type="ORF">CJ030_MR0G007659</name>
</gene>